<comment type="caution">
    <text evidence="2">The sequence shown here is derived from an EMBL/GenBank/DDBJ whole genome shotgun (WGS) entry which is preliminary data.</text>
</comment>
<name>A0AAV5J371_9ROSI</name>
<accession>A0AAV5J371</accession>
<sequence length="189" mass="21623">MGSRRAGRKRKQVGNSSVGGQAWEEGNIFDSSPFWEKEASQKYEAVKNLSVLPCNNVKFSQFPQGDMNVKAIFSEIGWISFLEIKELVYNDVVHQFYANLKPKKKKCKTMVSGMLVKWNNIDLAPYRLGEIKAGITLNITSFEKLQCELRNGIWRKKQDQEMRGRMDTMDGKLDQLVNHFFPPPPTSAT</sequence>
<evidence type="ECO:0000313" key="3">
    <source>
        <dbReference type="Proteomes" id="UP001054252"/>
    </source>
</evidence>
<dbReference type="EMBL" id="BPVZ01000023">
    <property type="protein sequence ID" value="GKV05430.1"/>
    <property type="molecule type" value="Genomic_DNA"/>
</dbReference>
<reference evidence="2 3" key="1">
    <citation type="journal article" date="2021" name="Commun. Biol.">
        <title>The genome of Shorea leprosula (Dipterocarpaceae) highlights the ecological relevance of drought in aseasonal tropical rainforests.</title>
        <authorList>
            <person name="Ng K.K.S."/>
            <person name="Kobayashi M.J."/>
            <person name="Fawcett J.A."/>
            <person name="Hatakeyama M."/>
            <person name="Paape T."/>
            <person name="Ng C.H."/>
            <person name="Ang C.C."/>
            <person name="Tnah L.H."/>
            <person name="Lee C.T."/>
            <person name="Nishiyama T."/>
            <person name="Sese J."/>
            <person name="O'Brien M.J."/>
            <person name="Copetti D."/>
            <person name="Mohd Noor M.I."/>
            <person name="Ong R.C."/>
            <person name="Putra M."/>
            <person name="Sireger I.Z."/>
            <person name="Indrioko S."/>
            <person name="Kosugi Y."/>
            <person name="Izuno A."/>
            <person name="Isagi Y."/>
            <person name="Lee S.L."/>
            <person name="Shimizu K.K."/>
        </authorList>
    </citation>
    <scope>NUCLEOTIDE SEQUENCE [LARGE SCALE GENOMIC DNA]</scope>
    <source>
        <strain evidence="2">214</strain>
    </source>
</reference>
<evidence type="ECO:0000256" key="1">
    <source>
        <dbReference type="SAM" id="MobiDB-lite"/>
    </source>
</evidence>
<gene>
    <name evidence="2" type="ORF">SLEP1_g17445</name>
</gene>
<feature type="region of interest" description="Disordered" evidence="1">
    <location>
        <begin position="1"/>
        <end position="25"/>
    </location>
</feature>
<protein>
    <submittedName>
        <fullName evidence="2">Uncharacterized protein</fullName>
    </submittedName>
</protein>
<feature type="compositionally biased region" description="Basic residues" evidence="1">
    <location>
        <begin position="1"/>
        <end position="12"/>
    </location>
</feature>
<keyword evidence="3" id="KW-1185">Reference proteome</keyword>
<evidence type="ECO:0000313" key="2">
    <source>
        <dbReference type="EMBL" id="GKV05430.1"/>
    </source>
</evidence>
<dbReference type="Proteomes" id="UP001054252">
    <property type="component" value="Unassembled WGS sequence"/>
</dbReference>
<proteinExistence type="predicted"/>
<organism evidence="2 3">
    <name type="scientific">Rubroshorea leprosula</name>
    <dbReference type="NCBI Taxonomy" id="152421"/>
    <lineage>
        <taxon>Eukaryota</taxon>
        <taxon>Viridiplantae</taxon>
        <taxon>Streptophyta</taxon>
        <taxon>Embryophyta</taxon>
        <taxon>Tracheophyta</taxon>
        <taxon>Spermatophyta</taxon>
        <taxon>Magnoliopsida</taxon>
        <taxon>eudicotyledons</taxon>
        <taxon>Gunneridae</taxon>
        <taxon>Pentapetalae</taxon>
        <taxon>rosids</taxon>
        <taxon>malvids</taxon>
        <taxon>Malvales</taxon>
        <taxon>Dipterocarpaceae</taxon>
        <taxon>Rubroshorea</taxon>
    </lineage>
</organism>
<dbReference type="AlphaFoldDB" id="A0AAV5J371"/>